<dbReference type="InterPro" id="IPR019142">
    <property type="entry name" value="Dymeclin"/>
</dbReference>
<sequence length="714" mass="80132">MGATSSSLSELASNQYLRRLASTDAIDPMDPFWNQLLSFSFRIPVNSSDARLLEESTESIARTFALNNCHTGNLGSLIHNFLIRAAELKESAQCEDNIFIWQTYNALFIIRSLCKYFVESLSEELLLHQFDVLPPKPDGTPADDTAEIGSQAEVFITALVELIVDVPVLNFTYALHLEALNTLLILLSIQMYHVRPASQFAVYRILMQGKCSIHAPMLMKALMWNYLNQEKCPPELYRGQGEDGSLIYNATAALASSLWSVVTLGMGSSGGSSGSKGQGAGVTSHEPSDTLLADQSLLVILVLASHCTAGGGEGGKPNIYRQALFSFTDSQDSAPSPPTVASAPTFKLDMGRLYTVLCSTLRDDQTTLLLYLLLHQNPAMRAYILSRTNIDQLVMPLLQILYHTQERSSHHIYMGLIILLVLSEDRVFNKSVHDITVKNVTWYKERPLTEISLGGLLILVVIRTIQFNMTRMRDKYLHTNCLAALANMSSEFTNLNSFVAQKIVHLFCQLCKRHSRLVEQIRASAMMSQDQVEQTEGAEGGGLAEEQQTREEEQQDHLQDLSVLEEVLRMVLEVINSTLTSHLQHNPHLVYSILYNREQFATFRAHPTFQDILQNVDTVLNFYSTRLEPLGSNPSSKDVLQTIKEAGMTFKKDKLKKFPELKFKYVEEESPEEFFIPYVWSLVYHWSNLYFNPSRILLFSLNTSGAEADVAKTG</sequence>
<keyword evidence="3" id="KW-0519">Myristate</keyword>
<dbReference type="PANTHER" id="PTHR12895:SF9">
    <property type="entry name" value="DYMECLIN"/>
    <property type="match status" value="1"/>
</dbReference>
<evidence type="ECO:0000256" key="2">
    <source>
        <dbReference type="ARBA" id="ARBA00015736"/>
    </source>
</evidence>
<keyword evidence="4" id="KW-0449">Lipoprotein</keyword>
<evidence type="ECO:0000313" key="6">
    <source>
        <dbReference type="EMBL" id="KAK3769401.1"/>
    </source>
</evidence>
<evidence type="ECO:0000256" key="1">
    <source>
        <dbReference type="ARBA" id="ARBA00010603"/>
    </source>
</evidence>
<evidence type="ECO:0000256" key="5">
    <source>
        <dbReference type="SAM" id="MobiDB-lite"/>
    </source>
</evidence>
<feature type="compositionally biased region" description="Basic and acidic residues" evidence="5">
    <location>
        <begin position="547"/>
        <end position="556"/>
    </location>
</feature>
<dbReference type="Proteomes" id="UP001283361">
    <property type="component" value="Unassembled WGS sequence"/>
</dbReference>
<gene>
    <name evidence="6" type="ORF">RRG08_009553</name>
</gene>
<evidence type="ECO:0000256" key="4">
    <source>
        <dbReference type="ARBA" id="ARBA00023288"/>
    </source>
</evidence>
<accession>A0AAE0ZI94</accession>
<dbReference type="EMBL" id="JAWDGP010003930">
    <property type="protein sequence ID" value="KAK3769401.1"/>
    <property type="molecule type" value="Genomic_DNA"/>
</dbReference>
<keyword evidence="7" id="KW-1185">Reference proteome</keyword>
<dbReference type="GO" id="GO:0007030">
    <property type="term" value="P:Golgi organization"/>
    <property type="evidence" value="ECO:0007669"/>
    <property type="project" value="TreeGrafter"/>
</dbReference>
<reference evidence="6" key="1">
    <citation type="journal article" date="2023" name="G3 (Bethesda)">
        <title>A reference genome for the long-term kleptoplast-retaining sea slug Elysia crispata morphotype clarki.</title>
        <authorList>
            <person name="Eastman K.E."/>
            <person name="Pendleton A.L."/>
            <person name="Shaikh M.A."/>
            <person name="Suttiyut T."/>
            <person name="Ogas R."/>
            <person name="Tomko P."/>
            <person name="Gavelis G."/>
            <person name="Widhalm J.R."/>
            <person name="Wisecaver J.H."/>
        </authorList>
    </citation>
    <scope>NUCLEOTIDE SEQUENCE</scope>
    <source>
        <strain evidence="6">ECLA1</strain>
    </source>
</reference>
<comment type="caution">
    <text evidence="6">The sequence shown here is derived from an EMBL/GenBank/DDBJ whole genome shotgun (WGS) entry which is preliminary data.</text>
</comment>
<feature type="region of interest" description="Disordered" evidence="5">
    <location>
        <begin position="528"/>
        <end position="556"/>
    </location>
</feature>
<dbReference type="Pfam" id="PF09742">
    <property type="entry name" value="Dymeclin"/>
    <property type="match status" value="1"/>
</dbReference>
<organism evidence="6 7">
    <name type="scientific">Elysia crispata</name>
    <name type="common">lettuce slug</name>
    <dbReference type="NCBI Taxonomy" id="231223"/>
    <lineage>
        <taxon>Eukaryota</taxon>
        <taxon>Metazoa</taxon>
        <taxon>Spiralia</taxon>
        <taxon>Lophotrochozoa</taxon>
        <taxon>Mollusca</taxon>
        <taxon>Gastropoda</taxon>
        <taxon>Heterobranchia</taxon>
        <taxon>Euthyneura</taxon>
        <taxon>Panpulmonata</taxon>
        <taxon>Sacoglossa</taxon>
        <taxon>Placobranchoidea</taxon>
        <taxon>Plakobranchidae</taxon>
        <taxon>Elysia</taxon>
    </lineage>
</organism>
<comment type="similarity">
    <text evidence="1">Belongs to the dymeclin family.</text>
</comment>
<proteinExistence type="inferred from homology"/>
<evidence type="ECO:0000313" key="7">
    <source>
        <dbReference type="Proteomes" id="UP001283361"/>
    </source>
</evidence>
<name>A0AAE0ZI94_9GAST</name>
<evidence type="ECO:0000256" key="3">
    <source>
        <dbReference type="ARBA" id="ARBA00022707"/>
    </source>
</evidence>
<protein>
    <recommendedName>
        <fullName evidence="2">Dymeclin</fullName>
    </recommendedName>
</protein>
<dbReference type="GO" id="GO:0005794">
    <property type="term" value="C:Golgi apparatus"/>
    <property type="evidence" value="ECO:0007669"/>
    <property type="project" value="TreeGrafter"/>
</dbReference>
<dbReference type="AlphaFoldDB" id="A0AAE0ZI94"/>
<dbReference type="PANTHER" id="PTHR12895">
    <property type="entry name" value="DYMECLIN"/>
    <property type="match status" value="1"/>
</dbReference>